<feature type="domain" description="HTH marR-type" evidence="1">
    <location>
        <begin position="14"/>
        <end position="150"/>
    </location>
</feature>
<name>A0ABT8F4D8_9BACT</name>
<dbReference type="SUPFAM" id="SSF46785">
    <property type="entry name" value="Winged helix' DNA-binding domain"/>
    <property type="match status" value="1"/>
</dbReference>
<dbReference type="EMBL" id="JAUHJS010000003">
    <property type="protein sequence ID" value="MDN4165327.1"/>
    <property type="molecule type" value="Genomic_DNA"/>
</dbReference>
<dbReference type="PROSITE" id="PS50995">
    <property type="entry name" value="HTH_MARR_2"/>
    <property type="match status" value="1"/>
</dbReference>
<dbReference type="InterPro" id="IPR039422">
    <property type="entry name" value="MarR/SlyA-like"/>
</dbReference>
<dbReference type="InterPro" id="IPR036390">
    <property type="entry name" value="WH_DNA-bd_sf"/>
</dbReference>
<evidence type="ECO:0000313" key="3">
    <source>
        <dbReference type="Proteomes" id="UP001168552"/>
    </source>
</evidence>
<reference evidence="2" key="1">
    <citation type="submission" date="2023-06" db="EMBL/GenBank/DDBJ databases">
        <title>Cytophagales bacterium Strain LB-30, isolated from soil.</title>
        <authorList>
            <person name="Liu B."/>
        </authorList>
    </citation>
    <scope>NUCLEOTIDE SEQUENCE</scope>
    <source>
        <strain evidence="2">LB-30</strain>
    </source>
</reference>
<dbReference type="PANTHER" id="PTHR33164">
    <property type="entry name" value="TRANSCRIPTIONAL REGULATOR, MARR FAMILY"/>
    <property type="match status" value="1"/>
</dbReference>
<sequence>MKDIGEEIVQPHFTSEYQKLLINLLYTHNQLVDKLSLSLKDYDITRQQINVLRILRGQHPKPAAMTLIKERMLDKMSDTSRLVERLRLKNLVQRSTNTHDRRAVEIRITEEGLKLLKETDPIIHEFEKHLHNLNGEEAKQLNFLLNKLRSA</sequence>
<dbReference type="PRINTS" id="PR00598">
    <property type="entry name" value="HTHMARR"/>
</dbReference>
<proteinExistence type="predicted"/>
<dbReference type="Gene3D" id="1.10.10.10">
    <property type="entry name" value="Winged helix-like DNA-binding domain superfamily/Winged helix DNA-binding domain"/>
    <property type="match status" value="1"/>
</dbReference>
<protein>
    <submittedName>
        <fullName evidence="2">MarR family transcriptional regulator</fullName>
    </submittedName>
</protein>
<dbReference type="InterPro" id="IPR000835">
    <property type="entry name" value="HTH_MarR-typ"/>
</dbReference>
<dbReference type="SMART" id="SM00347">
    <property type="entry name" value="HTH_MARR"/>
    <property type="match status" value="1"/>
</dbReference>
<dbReference type="InterPro" id="IPR036388">
    <property type="entry name" value="WH-like_DNA-bd_sf"/>
</dbReference>
<accession>A0ABT8F4D8</accession>
<evidence type="ECO:0000313" key="2">
    <source>
        <dbReference type="EMBL" id="MDN4165327.1"/>
    </source>
</evidence>
<dbReference type="PANTHER" id="PTHR33164:SF99">
    <property type="entry name" value="MARR FAMILY REGULATORY PROTEIN"/>
    <property type="match status" value="1"/>
</dbReference>
<organism evidence="2 3">
    <name type="scientific">Shiella aurantiaca</name>
    <dbReference type="NCBI Taxonomy" id="3058365"/>
    <lineage>
        <taxon>Bacteria</taxon>
        <taxon>Pseudomonadati</taxon>
        <taxon>Bacteroidota</taxon>
        <taxon>Cytophagia</taxon>
        <taxon>Cytophagales</taxon>
        <taxon>Shiellaceae</taxon>
        <taxon>Shiella</taxon>
    </lineage>
</organism>
<comment type="caution">
    <text evidence="2">The sequence shown here is derived from an EMBL/GenBank/DDBJ whole genome shotgun (WGS) entry which is preliminary data.</text>
</comment>
<gene>
    <name evidence="2" type="ORF">QWY31_07430</name>
</gene>
<dbReference type="Proteomes" id="UP001168552">
    <property type="component" value="Unassembled WGS sequence"/>
</dbReference>
<evidence type="ECO:0000259" key="1">
    <source>
        <dbReference type="PROSITE" id="PS50995"/>
    </source>
</evidence>
<dbReference type="RefSeq" id="WP_320003852.1">
    <property type="nucleotide sequence ID" value="NZ_JAUHJS010000003.1"/>
</dbReference>
<keyword evidence="3" id="KW-1185">Reference proteome</keyword>